<sequence length="119" mass="13788">LRLQKERNQTCYKIQSEFSPNNPYTQAQTEPNSQPTILKEKDSFPSMEIVIEEENFLKRNCLAKKAKDNSSDLNQETNTSPSNSESLEPESELVTTDSHKNRKRKNKKEIQENNTIITE</sequence>
<proteinExistence type="predicted"/>
<accession>A0ACA9LRH5</accession>
<organism evidence="1 2">
    <name type="scientific">Scutellospora calospora</name>
    <dbReference type="NCBI Taxonomy" id="85575"/>
    <lineage>
        <taxon>Eukaryota</taxon>
        <taxon>Fungi</taxon>
        <taxon>Fungi incertae sedis</taxon>
        <taxon>Mucoromycota</taxon>
        <taxon>Glomeromycotina</taxon>
        <taxon>Glomeromycetes</taxon>
        <taxon>Diversisporales</taxon>
        <taxon>Gigasporaceae</taxon>
        <taxon>Scutellospora</taxon>
    </lineage>
</organism>
<reference evidence="1" key="1">
    <citation type="submission" date="2021-06" db="EMBL/GenBank/DDBJ databases">
        <authorList>
            <person name="Kallberg Y."/>
            <person name="Tangrot J."/>
            <person name="Rosling A."/>
        </authorList>
    </citation>
    <scope>NUCLEOTIDE SEQUENCE</scope>
    <source>
        <strain evidence="1">AU212A</strain>
    </source>
</reference>
<dbReference type="Proteomes" id="UP000789860">
    <property type="component" value="Unassembled WGS sequence"/>
</dbReference>
<protein>
    <submittedName>
        <fullName evidence="1">10362_t:CDS:1</fullName>
    </submittedName>
</protein>
<name>A0ACA9LRH5_9GLOM</name>
<comment type="caution">
    <text evidence="1">The sequence shown here is derived from an EMBL/GenBank/DDBJ whole genome shotgun (WGS) entry which is preliminary data.</text>
</comment>
<evidence type="ECO:0000313" key="1">
    <source>
        <dbReference type="EMBL" id="CAG8546608.1"/>
    </source>
</evidence>
<evidence type="ECO:0000313" key="2">
    <source>
        <dbReference type="Proteomes" id="UP000789860"/>
    </source>
</evidence>
<gene>
    <name evidence="1" type="ORF">SCALOS_LOCUS5036</name>
</gene>
<feature type="non-terminal residue" evidence="1">
    <location>
        <position position="1"/>
    </location>
</feature>
<dbReference type="EMBL" id="CAJVPM010007518">
    <property type="protein sequence ID" value="CAG8546608.1"/>
    <property type="molecule type" value="Genomic_DNA"/>
</dbReference>
<feature type="non-terminal residue" evidence="1">
    <location>
        <position position="119"/>
    </location>
</feature>
<keyword evidence="2" id="KW-1185">Reference proteome</keyword>